<dbReference type="PANTHER" id="PTHR10261:SF3">
    <property type="entry name" value="COATOMER SUBUNIT GAMMA-1"/>
    <property type="match status" value="1"/>
</dbReference>
<dbReference type="Pfam" id="PF08752">
    <property type="entry name" value="COP-gamma_platf"/>
    <property type="match status" value="1"/>
</dbReference>
<keyword evidence="7" id="KW-0931">ER-Golgi transport</keyword>
<dbReference type="SUPFAM" id="SSF49348">
    <property type="entry name" value="Clathrin adaptor appendage domain"/>
    <property type="match status" value="1"/>
</dbReference>
<dbReference type="GO" id="GO:0005793">
    <property type="term" value="C:endoplasmic reticulum-Golgi intermediate compartment"/>
    <property type="evidence" value="ECO:0007669"/>
    <property type="project" value="TreeGrafter"/>
</dbReference>
<keyword evidence="10" id="KW-0472">Membrane</keyword>
<reference evidence="15 16" key="1">
    <citation type="journal article" date="2020" name="Mol. Biol. Evol.">
        <title>Interspecific Gene Flow and the Evolution of Specialization in Black and White Rhinoceros.</title>
        <authorList>
            <person name="Moodley Y."/>
            <person name="Westbury M.V."/>
            <person name="Russo I.M."/>
            <person name="Gopalakrishnan S."/>
            <person name="Rakotoarivelo A."/>
            <person name="Olsen R.A."/>
            <person name="Prost S."/>
            <person name="Tunstall T."/>
            <person name="Ryder O.A."/>
            <person name="Dalen L."/>
            <person name="Bruford M.W."/>
        </authorList>
    </citation>
    <scope>NUCLEOTIDE SEQUENCE [LARGE SCALE GENOMIC DNA]</scope>
    <source>
        <strain evidence="15">SBR-YM</strain>
        <tissue evidence="15">Skin</tissue>
    </source>
</reference>
<evidence type="ECO:0000256" key="8">
    <source>
        <dbReference type="ARBA" id="ARBA00022927"/>
    </source>
</evidence>
<comment type="subcellular location">
    <subcellularLocation>
        <location evidence="2">Cytoplasmic vesicle</location>
        <location evidence="2">COPI-coated vesicle membrane</location>
        <topology evidence="2">Peripheral membrane protein</topology>
        <orientation evidence="2">Cytoplasmic side</orientation>
    </subcellularLocation>
    <subcellularLocation>
        <location evidence="1">Golgi apparatus membrane</location>
        <topology evidence="1">Peripheral membrane protein</topology>
        <orientation evidence="1">Cytoplasmic side</orientation>
    </subcellularLocation>
</comment>
<dbReference type="GO" id="GO:0072384">
    <property type="term" value="P:organelle transport along microtubule"/>
    <property type="evidence" value="ECO:0007669"/>
    <property type="project" value="TreeGrafter"/>
</dbReference>
<evidence type="ECO:0000256" key="2">
    <source>
        <dbReference type="ARBA" id="ARBA00004347"/>
    </source>
</evidence>
<evidence type="ECO:0000256" key="9">
    <source>
        <dbReference type="ARBA" id="ARBA00023034"/>
    </source>
</evidence>
<evidence type="ECO:0000256" key="1">
    <source>
        <dbReference type="ARBA" id="ARBA00004255"/>
    </source>
</evidence>
<evidence type="ECO:0000256" key="6">
    <source>
        <dbReference type="ARBA" id="ARBA00022737"/>
    </source>
</evidence>
<feature type="domain" description="Coatomer gamma subunit appendage Ig-like subdomain" evidence="14">
    <location>
        <begin position="255"/>
        <end position="370"/>
    </location>
</feature>
<dbReference type="GO" id="GO:0005198">
    <property type="term" value="F:structural molecule activity"/>
    <property type="evidence" value="ECO:0007669"/>
    <property type="project" value="InterPro"/>
</dbReference>
<feature type="compositionally biased region" description="Low complexity" evidence="12">
    <location>
        <begin position="86"/>
        <end position="104"/>
    </location>
</feature>
<dbReference type="InterPro" id="IPR002553">
    <property type="entry name" value="Clathrin/coatomer_adapt-like_N"/>
</dbReference>
<evidence type="ECO:0000259" key="14">
    <source>
        <dbReference type="Pfam" id="PF08752"/>
    </source>
</evidence>
<keyword evidence="4" id="KW-0813">Transport</keyword>
<keyword evidence="16" id="KW-1185">Reference proteome</keyword>
<name>A0A7J7F8N5_DICBM</name>
<dbReference type="GO" id="GO:0000139">
    <property type="term" value="C:Golgi membrane"/>
    <property type="evidence" value="ECO:0007669"/>
    <property type="project" value="UniProtKB-SubCell"/>
</dbReference>
<dbReference type="InterPro" id="IPR013040">
    <property type="entry name" value="Coatomer_gsu_app_Ig-like_dom"/>
</dbReference>
<comment type="caution">
    <text evidence="15">The sequence shown here is derived from an EMBL/GenBank/DDBJ whole genome shotgun (WGS) entry which is preliminary data.</text>
</comment>
<keyword evidence="6" id="KW-0677">Repeat</keyword>
<feature type="region of interest" description="Disordered" evidence="12">
    <location>
        <begin position="82"/>
        <end position="120"/>
    </location>
</feature>
<dbReference type="GO" id="GO:0009306">
    <property type="term" value="P:protein secretion"/>
    <property type="evidence" value="ECO:0007669"/>
    <property type="project" value="TreeGrafter"/>
</dbReference>
<dbReference type="GO" id="GO:0005783">
    <property type="term" value="C:endoplasmic reticulum"/>
    <property type="evidence" value="ECO:0007669"/>
    <property type="project" value="TreeGrafter"/>
</dbReference>
<dbReference type="InterPro" id="IPR037067">
    <property type="entry name" value="Coatomer_gsu_app_sf"/>
</dbReference>
<dbReference type="AlphaFoldDB" id="A0A7J7F8N5"/>
<keyword evidence="5" id="KW-0963">Cytoplasm</keyword>
<evidence type="ECO:0000313" key="15">
    <source>
        <dbReference type="EMBL" id="KAF5924268.1"/>
    </source>
</evidence>
<gene>
    <name evidence="15" type="ORF">HPG69_012521</name>
</gene>
<dbReference type="PANTHER" id="PTHR10261">
    <property type="entry name" value="COATOMER SUBUNIT GAMMA"/>
    <property type="match status" value="1"/>
</dbReference>
<evidence type="ECO:0000259" key="13">
    <source>
        <dbReference type="Pfam" id="PF01602"/>
    </source>
</evidence>
<dbReference type="GO" id="GO:0030126">
    <property type="term" value="C:COPI vesicle coat"/>
    <property type="evidence" value="ECO:0007669"/>
    <property type="project" value="InterPro"/>
</dbReference>
<keyword evidence="11" id="KW-0968">Cytoplasmic vesicle</keyword>
<dbReference type="Proteomes" id="UP000551758">
    <property type="component" value="Unassembled WGS sequence"/>
</dbReference>
<accession>A0A7J7F8N5</accession>
<keyword evidence="8" id="KW-0653">Protein transport</keyword>
<organism evidence="15 16">
    <name type="scientific">Diceros bicornis minor</name>
    <name type="common">South-central black rhinoceros</name>
    <dbReference type="NCBI Taxonomy" id="77932"/>
    <lineage>
        <taxon>Eukaryota</taxon>
        <taxon>Metazoa</taxon>
        <taxon>Chordata</taxon>
        <taxon>Craniata</taxon>
        <taxon>Vertebrata</taxon>
        <taxon>Euteleostomi</taxon>
        <taxon>Mammalia</taxon>
        <taxon>Eutheria</taxon>
        <taxon>Laurasiatheria</taxon>
        <taxon>Perissodactyla</taxon>
        <taxon>Rhinocerotidae</taxon>
        <taxon>Diceros</taxon>
    </lineage>
</organism>
<evidence type="ECO:0000256" key="7">
    <source>
        <dbReference type="ARBA" id="ARBA00022892"/>
    </source>
</evidence>
<dbReference type="InterPro" id="IPR017106">
    <property type="entry name" value="Coatomer_gsu"/>
</dbReference>
<evidence type="ECO:0000256" key="5">
    <source>
        <dbReference type="ARBA" id="ARBA00022490"/>
    </source>
</evidence>
<dbReference type="SUPFAM" id="SSF48371">
    <property type="entry name" value="ARM repeat"/>
    <property type="match status" value="1"/>
</dbReference>
<dbReference type="Gene3D" id="1.25.10.10">
    <property type="entry name" value="Leucine-rich Repeat Variant"/>
    <property type="match status" value="1"/>
</dbReference>
<evidence type="ECO:0000256" key="3">
    <source>
        <dbReference type="ARBA" id="ARBA00010720"/>
    </source>
</evidence>
<feature type="region of interest" description="Disordered" evidence="12">
    <location>
        <begin position="234"/>
        <end position="253"/>
    </location>
</feature>
<evidence type="ECO:0000256" key="4">
    <source>
        <dbReference type="ARBA" id="ARBA00022448"/>
    </source>
</evidence>
<dbReference type="InterPro" id="IPR011989">
    <property type="entry name" value="ARM-like"/>
</dbReference>
<dbReference type="GO" id="GO:0006886">
    <property type="term" value="P:intracellular protein transport"/>
    <property type="evidence" value="ECO:0007669"/>
    <property type="project" value="InterPro"/>
</dbReference>
<proteinExistence type="inferred from homology"/>
<comment type="similarity">
    <text evidence="3">Belongs to the COPG family.</text>
</comment>
<dbReference type="Pfam" id="PF01602">
    <property type="entry name" value="Adaptin_N"/>
    <property type="match status" value="1"/>
</dbReference>
<evidence type="ECO:0000256" key="10">
    <source>
        <dbReference type="ARBA" id="ARBA00023136"/>
    </source>
</evidence>
<dbReference type="Gene3D" id="2.60.40.1480">
    <property type="entry name" value="Coatomer, gamma subunit, appendage domain"/>
    <property type="match status" value="1"/>
</dbReference>
<dbReference type="EMBL" id="JACDTQ010001023">
    <property type="protein sequence ID" value="KAF5924268.1"/>
    <property type="molecule type" value="Genomic_DNA"/>
</dbReference>
<evidence type="ECO:0000256" key="12">
    <source>
        <dbReference type="SAM" id="MobiDB-lite"/>
    </source>
</evidence>
<feature type="domain" description="Clathrin/coatomer adaptor adaptin-like N-terminal" evidence="13">
    <location>
        <begin position="30"/>
        <end position="173"/>
    </location>
</feature>
<sequence>MASVLALGPTAHFCKEQPPCSAQPLLLQGGFEYKRAVVDCIINIIEENSESKETGLSPLCEFMEDCEFTELATHILHLLGQEGPKTKNSSKSSTSSITEWSWSTRRSRQGSSARRPIPRTGSAQAVSCQIHQVNHICVINTSAVSALAKLGVQNEELLPRIFVLLKRSNHVHSWSGEALQQYTLEPSEKPFDFRSVPLATMPMAEQRIALWSTPRCPITGVVGHYVSLLLPKAPPSQQPSSMRRWQPPGRRSSRFDCTSTLNDQTLENVTVQWSPLRPVRCSATCLPRAFSTTSLGPATTGGTAYRSPHSWSSSPAVPGDIVTTQSFFPAVACTFSCMMKFTVKDCDPTTGDTDDEGYEDEYVLEDLEVTVADHIQKVMKLNFEAAWDEVGKEFVREETFI</sequence>
<dbReference type="GO" id="GO:0006891">
    <property type="term" value="P:intra-Golgi vesicle-mediated transport"/>
    <property type="evidence" value="ECO:0007669"/>
    <property type="project" value="TreeGrafter"/>
</dbReference>
<evidence type="ECO:0000313" key="16">
    <source>
        <dbReference type="Proteomes" id="UP000551758"/>
    </source>
</evidence>
<evidence type="ECO:0000256" key="11">
    <source>
        <dbReference type="ARBA" id="ARBA00023329"/>
    </source>
</evidence>
<dbReference type="InterPro" id="IPR013041">
    <property type="entry name" value="Clathrin_app_Ig-like_sf"/>
</dbReference>
<dbReference type="GO" id="GO:0006888">
    <property type="term" value="P:endoplasmic reticulum to Golgi vesicle-mediated transport"/>
    <property type="evidence" value="ECO:0007669"/>
    <property type="project" value="TreeGrafter"/>
</dbReference>
<dbReference type="InterPro" id="IPR016024">
    <property type="entry name" value="ARM-type_fold"/>
</dbReference>
<keyword evidence="9" id="KW-0333">Golgi apparatus</keyword>
<protein>
    <submittedName>
        <fullName evidence="15">Uncharacterized protein</fullName>
    </submittedName>
</protein>